<keyword evidence="5" id="KW-0808">Transferase</keyword>
<dbReference type="SFLD" id="SFLDS00019">
    <property type="entry name" value="Glutathione_Transferase_(cytos"/>
    <property type="match status" value="1"/>
</dbReference>
<evidence type="ECO:0000256" key="5">
    <source>
        <dbReference type="RuleBase" id="RU368071"/>
    </source>
</evidence>
<dbReference type="InterPro" id="IPR040079">
    <property type="entry name" value="Glutathione_S-Trfase"/>
</dbReference>
<dbReference type="SUPFAM" id="SSF52833">
    <property type="entry name" value="Thioredoxin-like"/>
    <property type="match status" value="1"/>
</dbReference>
<dbReference type="InterPro" id="IPR010987">
    <property type="entry name" value="Glutathione-S-Trfase_C-like"/>
</dbReference>
<dbReference type="SUPFAM" id="SSF47616">
    <property type="entry name" value="GST C-terminal domain-like"/>
    <property type="match status" value="1"/>
</dbReference>
<dbReference type="InterPro" id="IPR036282">
    <property type="entry name" value="Glutathione-S-Trfase_C_sf"/>
</dbReference>
<comment type="catalytic activity">
    <reaction evidence="5">
        <text>RX + glutathione = an S-substituted glutathione + a halide anion + H(+)</text>
        <dbReference type="Rhea" id="RHEA:16437"/>
        <dbReference type="ChEBI" id="CHEBI:15378"/>
        <dbReference type="ChEBI" id="CHEBI:16042"/>
        <dbReference type="ChEBI" id="CHEBI:17792"/>
        <dbReference type="ChEBI" id="CHEBI:57925"/>
        <dbReference type="ChEBI" id="CHEBI:90779"/>
        <dbReference type="EC" id="2.5.1.18"/>
    </reaction>
</comment>
<dbReference type="PRINTS" id="PR01625">
    <property type="entry name" value="GSTRNSFRASEO"/>
</dbReference>
<dbReference type="EMBL" id="CALNXK010000001">
    <property type="protein sequence ID" value="CAH3032621.1"/>
    <property type="molecule type" value="Genomic_DNA"/>
</dbReference>
<dbReference type="Pfam" id="PF13417">
    <property type="entry name" value="GST_N_3"/>
    <property type="match status" value="1"/>
</dbReference>
<evidence type="ECO:0000256" key="2">
    <source>
        <dbReference type="ARBA" id="ARBA00023002"/>
    </source>
</evidence>
<dbReference type="InterPro" id="IPR050983">
    <property type="entry name" value="GST_Omega/HSP26"/>
</dbReference>
<dbReference type="InterPro" id="IPR005442">
    <property type="entry name" value="GST_omega"/>
</dbReference>
<evidence type="ECO:0000313" key="9">
    <source>
        <dbReference type="Proteomes" id="UP001159405"/>
    </source>
</evidence>
<evidence type="ECO:0000313" key="8">
    <source>
        <dbReference type="EMBL" id="CAH3032621.1"/>
    </source>
</evidence>
<evidence type="ECO:0000256" key="4">
    <source>
        <dbReference type="ARBA" id="ARBA00049544"/>
    </source>
</evidence>
<evidence type="ECO:0000259" key="6">
    <source>
        <dbReference type="PROSITE" id="PS50404"/>
    </source>
</evidence>
<keyword evidence="2 5" id="KW-0560">Oxidoreductase</keyword>
<dbReference type="SFLD" id="SFLDG00358">
    <property type="entry name" value="Main_(cytGST)"/>
    <property type="match status" value="1"/>
</dbReference>
<dbReference type="PROSITE" id="PS50405">
    <property type="entry name" value="GST_CTER"/>
    <property type="match status" value="1"/>
</dbReference>
<dbReference type="InterPro" id="IPR004045">
    <property type="entry name" value="Glutathione_S-Trfase_N"/>
</dbReference>
<sequence length="240" mass="27205">MGHYSKGSEKPPLKGDRLRLYSMRFCPFAQRARLVLAAKGINYECVNINLKDKPDWFFDLNPVGKVPVIEQPDGAVIYESPICCDYLEEAFPDKPQLYPADNPVKKSKQKIIVETIGSAFNTAFYKTLRALGEEEPKEELKKQLSAFDNYLKQNDKHLGGDKPGMGDFLMWPWFERLLVMQPLIGLDLSQFPAVSAWCAAMNEVPAVKECSYPAELHMKFYEGYKNGDPESQLVGIDQKA</sequence>
<comment type="catalytic activity">
    <reaction evidence="3 5">
        <text>methylarsonate + 2 glutathione + H(+) = methylarsonous acid + glutathione disulfide + H2O</text>
        <dbReference type="Rhea" id="RHEA:15969"/>
        <dbReference type="ChEBI" id="CHEBI:15377"/>
        <dbReference type="ChEBI" id="CHEBI:15378"/>
        <dbReference type="ChEBI" id="CHEBI:17826"/>
        <dbReference type="ChEBI" id="CHEBI:33409"/>
        <dbReference type="ChEBI" id="CHEBI:57925"/>
        <dbReference type="ChEBI" id="CHEBI:58297"/>
        <dbReference type="EC" id="1.20.4.2"/>
    </reaction>
</comment>
<dbReference type="Proteomes" id="UP001159405">
    <property type="component" value="Unassembled WGS sequence"/>
</dbReference>
<dbReference type="Gene3D" id="3.40.30.10">
    <property type="entry name" value="Glutaredoxin"/>
    <property type="match status" value="1"/>
</dbReference>
<comment type="function">
    <text evidence="5">Exhibits glutathione-dependent thiol transferase activity. Has high dehydroascorbate reductase activity and may contribute to the recycling of ascorbic acid. Participates in the biotransformation of inorganic arsenic and reduces monomethylarsonic acid (MMA).</text>
</comment>
<gene>
    <name evidence="8" type="ORF">PLOB_00000098</name>
</gene>
<dbReference type="Gene3D" id="1.20.1050.10">
    <property type="match status" value="1"/>
</dbReference>
<protein>
    <recommendedName>
        <fullName evidence="5">Glutathione S-transferase omega</fullName>
        <shortName evidence="5">GSTO</shortName>
        <ecNumber evidence="5">1.20.4.2</ecNumber>
        <ecNumber evidence="5">1.8.5.1</ecNumber>
        <ecNumber evidence="5">2.5.1.18</ecNumber>
    </recommendedName>
    <alternativeName>
        <fullName evidence="5">Glutathione-dependent dehydroascorbate reductase</fullName>
    </alternativeName>
    <alternativeName>
        <fullName evidence="5">Monomethylarsonic acid reductase</fullName>
    </alternativeName>
</protein>
<dbReference type="InterPro" id="IPR004046">
    <property type="entry name" value="GST_C"/>
</dbReference>
<accession>A0ABN8MV06</accession>
<comment type="caution">
    <text evidence="8">The sequence shown here is derived from an EMBL/GenBank/DDBJ whole genome shotgun (WGS) entry which is preliminary data.</text>
</comment>
<dbReference type="Pfam" id="PF00043">
    <property type="entry name" value="GST_C"/>
    <property type="match status" value="1"/>
</dbReference>
<feature type="domain" description="GST C-terminal" evidence="7">
    <location>
        <begin position="102"/>
        <end position="220"/>
    </location>
</feature>
<dbReference type="InterPro" id="IPR036249">
    <property type="entry name" value="Thioredoxin-like_sf"/>
</dbReference>
<organism evidence="8 9">
    <name type="scientific">Porites lobata</name>
    <dbReference type="NCBI Taxonomy" id="104759"/>
    <lineage>
        <taxon>Eukaryota</taxon>
        <taxon>Metazoa</taxon>
        <taxon>Cnidaria</taxon>
        <taxon>Anthozoa</taxon>
        <taxon>Hexacorallia</taxon>
        <taxon>Scleractinia</taxon>
        <taxon>Fungiina</taxon>
        <taxon>Poritidae</taxon>
        <taxon>Porites</taxon>
    </lineage>
</organism>
<dbReference type="EC" id="1.20.4.2" evidence="5"/>
<dbReference type="PANTHER" id="PTHR43968">
    <property type="match status" value="1"/>
</dbReference>
<evidence type="ECO:0000259" key="7">
    <source>
        <dbReference type="PROSITE" id="PS50405"/>
    </source>
</evidence>
<proteinExistence type="inferred from homology"/>
<dbReference type="EC" id="1.8.5.1" evidence="5"/>
<evidence type="ECO:0000256" key="1">
    <source>
        <dbReference type="ARBA" id="ARBA00011067"/>
    </source>
</evidence>
<evidence type="ECO:0000256" key="3">
    <source>
        <dbReference type="ARBA" id="ARBA00048353"/>
    </source>
</evidence>
<comment type="similarity">
    <text evidence="1 5">Belongs to the GST superfamily. Omega family.</text>
</comment>
<comment type="catalytic activity">
    <reaction evidence="4 5">
        <text>L-dehydroascorbate + 2 glutathione = glutathione disulfide + L-ascorbate</text>
        <dbReference type="Rhea" id="RHEA:24424"/>
        <dbReference type="ChEBI" id="CHEBI:38290"/>
        <dbReference type="ChEBI" id="CHEBI:57925"/>
        <dbReference type="ChEBI" id="CHEBI:58297"/>
        <dbReference type="ChEBI" id="CHEBI:58539"/>
        <dbReference type="EC" id="1.8.5.1"/>
    </reaction>
</comment>
<dbReference type="PANTHER" id="PTHR43968:SF6">
    <property type="entry name" value="GLUTATHIONE S-TRANSFERASE OMEGA"/>
    <property type="match status" value="1"/>
</dbReference>
<dbReference type="PROSITE" id="PS50404">
    <property type="entry name" value="GST_NTER"/>
    <property type="match status" value="1"/>
</dbReference>
<keyword evidence="9" id="KW-1185">Reference proteome</keyword>
<dbReference type="EC" id="2.5.1.18" evidence="5"/>
<reference evidence="8 9" key="1">
    <citation type="submission" date="2022-05" db="EMBL/GenBank/DDBJ databases">
        <authorList>
            <consortium name="Genoscope - CEA"/>
            <person name="William W."/>
        </authorList>
    </citation>
    <scope>NUCLEOTIDE SEQUENCE [LARGE SCALE GENOMIC DNA]</scope>
</reference>
<name>A0ABN8MV06_9CNID</name>
<feature type="domain" description="GST N-terminal" evidence="6">
    <location>
        <begin position="16"/>
        <end position="95"/>
    </location>
</feature>